<proteinExistence type="predicted"/>
<evidence type="ECO:0000313" key="2">
    <source>
        <dbReference type="Proteomes" id="UP001150062"/>
    </source>
</evidence>
<sequence length="656" mass="79191">MNECDLTKPTDEIQEKLEGKNEEFVKLLLIHQELFKQYEFLFENYYDTISGNKKREKKEKLKQKRQVLNEFLVRNDKITKEINLFLRTLKSKHEMSIINLRSKQIKESLENARASITKLKHYFDSKRFATTIQYSLPSLQQIENKEPQQEYGNEYPILKNHNTHKIDICLVFDLNYKKKEQIHRSFYQHFKECLDEINKVPNLIKYRLGFISLDLVKKKSYVYQFKKNFQRDPFYRNQSIYFFWKKVQDTKYNWKYPNRILLFSTFQDYDSMYSIINFLFSQRKTRFFQKAFQIGVNFLEKYDSQSFQKNVKKKKKKKELFTSLYFQNNTRSFIPNLFNYIVNCGNDQNQFQKFQQFPPPQQILSTLNKELNIADNNENKNINNNNNNNDNDNNLSIIDRVNWSKNIKVNIIIHTEFEIKELQNKPTVPENFIFQKSIIKKMPFVVKDNMEKEYFYIIDKIYNSPFIGKKLSDSPINKRQYYFNRGLLNSLLRSFVNEFNLTTKNMFEKEKKNFKLNNINENINKKYLLTKKNFNTARPLIIQCNIEMVFDLGDEDYLLVEKFYENYNGLKKKNISQVSPIWSAFILFTYKITKGAMIIVIKKIIQQTIYKFQVHSLEQQFEDDLGEFGIQQTYKSHQEFLSNTDYGRYLKSIYKL</sequence>
<keyword evidence="2" id="KW-1185">Reference proteome</keyword>
<protein>
    <submittedName>
        <fullName evidence="1">Gata zinc finger domain-containing protein</fullName>
    </submittedName>
</protein>
<reference evidence="1" key="1">
    <citation type="submission" date="2022-08" db="EMBL/GenBank/DDBJ databases">
        <title>Novel sulfate-reducing endosymbionts in the free-living metamonad Anaeramoeba.</title>
        <authorList>
            <person name="Jerlstrom-Hultqvist J."/>
            <person name="Cepicka I."/>
            <person name="Gallot-Lavallee L."/>
            <person name="Salas-Leiva D."/>
            <person name="Curtis B.A."/>
            <person name="Zahonova K."/>
            <person name="Pipaliya S."/>
            <person name="Dacks J."/>
            <person name="Roger A.J."/>
        </authorList>
    </citation>
    <scope>NUCLEOTIDE SEQUENCE</scope>
    <source>
        <strain evidence="1">Schooner1</strain>
    </source>
</reference>
<comment type="caution">
    <text evidence="1">The sequence shown here is derived from an EMBL/GenBank/DDBJ whole genome shotgun (WGS) entry which is preliminary data.</text>
</comment>
<dbReference type="EMBL" id="JAOAOG010000246">
    <property type="protein sequence ID" value="KAJ6236164.1"/>
    <property type="molecule type" value="Genomic_DNA"/>
</dbReference>
<organism evidence="1 2">
    <name type="scientific">Anaeramoeba flamelloides</name>
    <dbReference type="NCBI Taxonomy" id="1746091"/>
    <lineage>
        <taxon>Eukaryota</taxon>
        <taxon>Metamonada</taxon>
        <taxon>Anaeramoebidae</taxon>
        <taxon>Anaeramoeba</taxon>
    </lineage>
</organism>
<accession>A0ABQ8XVQ1</accession>
<name>A0ABQ8XVQ1_9EUKA</name>
<evidence type="ECO:0000313" key="1">
    <source>
        <dbReference type="EMBL" id="KAJ6236164.1"/>
    </source>
</evidence>
<dbReference type="Proteomes" id="UP001150062">
    <property type="component" value="Unassembled WGS sequence"/>
</dbReference>
<gene>
    <name evidence="1" type="ORF">M0813_28085</name>
</gene>